<dbReference type="AlphaFoldDB" id="A0A7Z0I0F4"/>
<sequence>MTRPTPEITAINRPYWDGLAEGALRFQRCDGCGHAWLPPRSHCPACLGTQTRWEAASGGGRIVSWVVYHRAYAPHLQDRIPYNVAIVALDEGPRLLTNITDSATGEGFATGAPVALTIEEDDGLHLPRFRLRG</sequence>
<dbReference type="Proteomes" id="UP000529417">
    <property type="component" value="Unassembled WGS sequence"/>
</dbReference>
<feature type="domain" description="ChsH2 rubredoxin-like zinc ribbon" evidence="2">
    <location>
        <begin position="16"/>
        <end position="50"/>
    </location>
</feature>
<dbReference type="SUPFAM" id="SSF50249">
    <property type="entry name" value="Nucleic acid-binding proteins"/>
    <property type="match status" value="1"/>
</dbReference>
<reference evidence="3 4" key="1">
    <citation type="journal article" date="2000" name="Arch. Microbiol.">
        <title>Rhodobaca bogoriensis gen. nov. and sp. nov., an alkaliphilic purple nonsulfur bacterium from African Rift Valley soda lakes.</title>
        <authorList>
            <person name="Milford A.D."/>
            <person name="Achenbach L.A."/>
            <person name="Jung D.O."/>
            <person name="Madigan M.T."/>
        </authorList>
    </citation>
    <scope>NUCLEOTIDE SEQUENCE [LARGE SCALE GENOMIC DNA]</scope>
    <source>
        <strain evidence="3 4">2376</strain>
    </source>
</reference>
<keyword evidence="4" id="KW-1185">Reference proteome</keyword>
<gene>
    <name evidence="3" type="ORF">HUK65_10140</name>
</gene>
<evidence type="ECO:0000313" key="3">
    <source>
        <dbReference type="EMBL" id="NYS25352.1"/>
    </source>
</evidence>
<name>A0A7Z0I0F4_9RHOB</name>
<organism evidence="3 4">
    <name type="scientific">Rhabdonatronobacter sediminivivens</name>
    <dbReference type="NCBI Taxonomy" id="2743469"/>
    <lineage>
        <taxon>Bacteria</taxon>
        <taxon>Pseudomonadati</taxon>
        <taxon>Pseudomonadota</taxon>
        <taxon>Alphaproteobacteria</taxon>
        <taxon>Rhodobacterales</taxon>
        <taxon>Paracoccaceae</taxon>
        <taxon>Rhabdonatronobacter</taxon>
    </lineage>
</organism>
<proteinExistence type="predicted"/>
<dbReference type="InterPro" id="IPR002878">
    <property type="entry name" value="ChsH2_C"/>
</dbReference>
<dbReference type="PANTHER" id="PTHR34075:SF5">
    <property type="entry name" value="BLR3430 PROTEIN"/>
    <property type="match status" value="1"/>
</dbReference>
<accession>A0A7Z0I0F4</accession>
<dbReference type="RefSeq" id="WP_179906059.1">
    <property type="nucleotide sequence ID" value="NZ_JACBXS010000018.1"/>
</dbReference>
<evidence type="ECO:0000259" key="1">
    <source>
        <dbReference type="Pfam" id="PF01796"/>
    </source>
</evidence>
<comment type="caution">
    <text evidence="3">The sequence shown here is derived from an EMBL/GenBank/DDBJ whole genome shotgun (WGS) entry which is preliminary data.</text>
</comment>
<dbReference type="InterPro" id="IPR022002">
    <property type="entry name" value="ChsH2_Znr"/>
</dbReference>
<protein>
    <submittedName>
        <fullName evidence="3">OB-fold domain-containing protein</fullName>
    </submittedName>
</protein>
<feature type="domain" description="ChsH2 C-terminal OB-fold" evidence="1">
    <location>
        <begin position="53"/>
        <end position="118"/>
    </location>
</feature>
<dbReference type="PANTHER" id="PTHR34075">
    <property type="entry name" value="BLR3430 PROTEIN"/>
    <property type="match status" value="1"/>
</dbReference>
<evidence type="ECO:0000259" key="2">
    <source>
        <dbReference type="Pfam" id="PF12172"/>
    </source>
</evidence>
<dbReference type="Gene3D" id="6.10.30.10">
    <property type="match status" value="1"/>
</dbReference>
<dbReference type="InterPro" id="IPR052513">
    <property type="entry name" value="Thioester_dehydratase-like"/>
</dbReference>
<dbReference type="Pfam" id="PF12172">
    <property type="entry name" value="zf-ChsH2"/>
    <property type="match status" value="1"/>
</dbReference>
<dbReference type="InterPro" id="IPR012340">
    <property type="entry name" value="NA-bd_OB-fold"/>
</dbReference>
<dbReference type="EMBL" id="JACBXS010000018">
    <property type="protein sequence ID" value="NYS25352.1"/>
    <property type="molecule type" value="Genomic_DNA"/>
</dbReference>
<evidence type="ECO:0000313" key="4">
    <source>
        <dbReference type="Proteomes" id="UP000529417"/>
    </source>
</evidence>
<dbReference type="Pfam" id="PF01796">
    <property type="entry name" value="OB_ChsH2_C"/>
    <property type="match status" value="1"/>
</dbReference>